<dbReference type="AlphaFoldDB" id="A0A317Y2K8"/>
<protein>
    <submittedName>
        <fullName evidence="2">Translation initiation factor eIF4e</fullName>
    </submittedName>
</protein>
<feature type="non-terminal residue" evidence="2">
    <location>
        <position position="207"/>
    </location>
</feature>
<dbReference type="OrthoDB" id="590761at2759"/>
<dbReference type="Proteomes" id="UP000246740">
    <property type="component" value="Unassembled WGS sequence"/>
</dbReference>
<organism evidence="2 3">
    <name type="scientific">Testicularia cyperi</name>
    <dbReference type="NCBI Taxonomy" id="1882483"/>
    <lineage>
        <taxon>Eukaryota</taxon>
        <taxon>Fungi</taxon>
        <taxon>Dikarya</taxon>
        <taxon>Basidiomycota</taxon>
        <taxon>Ustilaginomycotina</taxon>
        <taxon>Ustilaginomycetes</taxon>
        <taxon>Ustilaginales</taxon>
        <taxon>Anthracoideaceae</taxon>
        <taxon>Testicularia</taxon>
    </lineage>
</organism>
<dbReference type="InParanoid" id="A0A317Y2K8"/>
<dbReference type="Gene3D" id="3.30.760.10">
    <property type="entry name" value="RNA Cap, Translation Initiation Factor Eif4e"/>
    <property type="match status" value="1"/>
</dbReference>
<sequence length="207" mass="23341">KVTYPLQHKWTLFYDTKPGAPGTPGFNAPASPLCPPTPTTVSSGASWEANLRTIGTYDTVETFLKVFSTLHRPSQLDRNSNYHLFKDGIKPMWEDPSNANGGKWSLTFRIKNPALLDRSWMWLVLGLIGEEMDEDDHVTGAVCSLKPRGDRITLWVRNKDDHETVNRLGKKLLSLLEIENEPGISLEFSFHTSGQPVDQPDRYMSVQ</sequence>
<feature type="non-terminal residue" evidence="2">
    <location>
        <position position="1"/>
    </location>
</feature>
<dbReference type="EMBL" id="KZ819188">
    <property type="protein sequence ID" value="PWZ03811.1"/>
    <property type="molecule type" value="Genomic_DNA"/>
</dbReference>
<evidence type="ECO:0000256" key="1">
    <source>
        <dbReference type="RuleBase" id="RU004374"/>
    </source>
</evidence>
<evidence type="ECO:0000313" key="2">
    <source>
        <dbReference type="EMBL" id="PWZ03811.1"/>
    </source>
</evidence>
<evidence type="ECO:0000313" key="3">
    <source>
        <dbReference type="Proteomes" id="UP000246740"/>
    </source>
</evidence>
<keyword evidence="1" id="KW-0694">RNA-binding</keyword>
<dbReference type="SUPFAM" id="SSF55418">
    <property type="entry name" value="eIF4e-like"/>
    <property type="match status" value="1"/>
</dbReference>
<accession>A0A317Y2K8</accession>
<dbReference type="Pfam" id="PF01652">
    <property type="entry name" value="IF4E"/>
    <property type="match status" value="1"/>
</dbReference>
<dbReference type="PANTHER" id="PTHR11960">
    <property type="entry name" value="EUKARYOTIC TRANSLATION INITIATION FACTOR 4E RELATED"/>
    <property type="match status" value="1"/>
</dbReference>
<dbReference type="GO" id="GO:0016281">
    <property type="term" value="C:eukaryotic translation initiation factor 4F complex"/>
    <property type="evidence" value="ECO:0007669"/>
    <property type="project" value="TreeGrafter"/>
</dbReference>
<keyword evidence="3" id="KW-1185">Reference proteome</keyword>
<proteinExistence type="inferred from homology"/>
<keyword evidence="1 2" id="KW-0396">Initiation factor</keyword>
<dbReference type="GO" id="GO:0000340">
    <property type="term" value="F:RNA 7-methylguanosine cap binding"/>
    <property type="evidence" value="ECO:0007669"/>
    <property type="project" value="TreeGrafter"/>
</dbReference>
<keyword evidence="1" id="KW-0648">Protein biosynthesis</keyword>
<dbReference type="GO" id="GO:0003743">
    <property type="term" value="F:translation initiation factor activity"/>
    <property type="evidence" value="ECO:0007669"/>
    <property type="project" value="UniProtKB-KW"/>
</dbReference>
<comment type="similarity">
    <text evidence="1">Belongs to the eukaryotic initiation factor 4E family.</text>
</comment>
<dbReference type="PANTHER" id="PTHR11960:SF73">
    <property type="entry name" value="TRANSLATION INITIATION FACTOR 4E, PUTATIVE-RELATED"/>
    <property type="match status" value="1"/>
</dbReference>
<dbReference type="InterPro" id="IPR001040">
    <property type="entry name" value="TIF_eIF_4E"/>
</dbReference>
<dbReference type="STRING" id="1882483.A0A317Y2K8"/>
<reference evidence="2 3" key="1">
    <citation type="journal article" date="2018" name="Mol. Biol. Evol.">
        <title>Broad Genomic Sampling Reveals a Smut Pathogenic Ancestry of the Fungal Clade Ustilaginomycotina.</title>
        <authorList>
            <person name="Kijpornyongpan T."/>
            <person name="Mondo S.J."/>
            <person name="Barry K."/>
            <person name="Sandor L."/>
            <person name="Lee J."/>
            <person name="Lipzen A."/>
            <person name="Pangilinan J."/>
            <person name="LaButti K."/>
            <person name="Hainaut M."/>
            <person name="Henrissat B."/>
            <person name="Grigoriev I.V."/>
            <person name="Spatafora J.W."/>
            <person name="Aime M.C."/>
        </authorList>
    </citation>
    <scope>NUCLEOTIDE SEQUENCE [LARGE SCALE GENOMIC DNA]</scope>
    <source>
        <strain evidence="2 3">MCA 3645</strain>
    </source>
</reference>
<name>A0A317Y2K8_9BASI</name>
<dbReference type="InterPro" id="IPR023398">
    <property type="entry name" value="TIF_eIF4e-like"/>
</dbReference>
<gene>
    <name evidence="2" type="ORF">BCV70DRAFT_153315</name>
</gene>